<reference evidence="2" key="1">
    <citation type="submission" date="2024-05" db="EMBL/GenBank/DDBJ databases">
        <title>Whole genome shotgun sequence of Streptomyces daghestanicus NBRC 12762.</title>
        <authorList>
            <person name="Komaki H."/>
            <person name="Tamura T."/>
        </authorList>
    </citation>
    <scope>NUCLEOTIDE SEQUENCE</scope>
    <source>
        <strain evidence="2">NBRC 12762</strain>
    </source>
</reference>
<evidence type="ECO:0008006" key="4">
    <source>
        <dbReference type="Google" id="ProtNLM"/>
    </source>
</evidence>
<accession>A0ABQ3QA80</accession>
<dbReference type="RefSeq" id="WP_226535931.1">
    <property type="nucleotide sequence ID" value="NZ_BNDX01000016.1"/>
</dbReference>
<gene>
    <name evidence="2" type="ORF">Sdagh_58450</name>
</gene>
<evidence type="ECO:0000313" key="2">
    <source>
        <dbReference type="EMBL" id="GHI34115.1"/>
    </source>
</evidence>
<organism evidence="2 3">
    <name type="scientific">Streptomyces daghestanicus</name>
    <dbReference type="NCBI Taxonomy" id="66885"/>
    <lineage>
        <taxon>Bacteria</taxon>
        <taxon>Bacillati</taxon>
        <taxon>Actinomycetota</taxon>
        <taxon>Actinomycetes</taxon>
        <taxon>Kitasatosporales</taxon>
        <taxon>Streptomycetaceae</taxon>
        <taxon>Streptomyces</taxon>
    </lineage>
</organism>
<sequence>MALAAGALGPASAPSASAATARPSGAVRIRQGDGSTLSKNILHRYGAHHLSGGTGTGTGTG</sequence>
<protein>
    <recommendedName>
        <fullName evidence="4">Pectate lyase</fullName>
    </recommendedName>
</protein>
<keyword evidence="3" id="KW-1185">Reference proteome</keyword>
<evidence type="ECO:0000256" key="1">
    <source>
        <dbReference type="SAM" id="MobiDB-lite"/>
    </source>
</evidence>
<dbReference type="EMBL" id="BNDX01000016">
    <property type="protein sequence ID" value="GHI34115.1"/>
    <property type="molecule type" value="Genomic_DNA"/>
</dbReference>
<dbReference type="Proteomes" id="UP001052655">
    <property type="component" value="Unassembled WGS sequence"/>
</dbReference>
<feature type="region of interest" description="Disordered" evidence="1">
    <location>
        <begin position="1"/>
        <end position="35"/>
    </location>
</feature>
<proteinExistence type="predicted"/>
<name>A0ABQ3QA80_9ACTN</name>
<comment type="caution">
    <text evidence="2">The sequence shown here is derived from an EMBL/GenBank/DDBJ whole genome shotgun (WGS) entry which is preliminary data.</text>
</comment>
<feature type="compositionally biased region" description="Low complexity" evidence="1">
    <location>
        <begin position="1"/>
        <end position="26"/>
    </location>
</feature>
<evidence type="ECO:0000313" key="3">
    <source>
        <dbReference type="Proteomes" id="UP001052655"/>
    </source>
</evidence>